<dbReference type="GO" id="GO:0003677">
    <property type="term" value="F:DNA binding"/>
    <property type="evidence" value="ECO:0007669"/>
    <property type="project" value="InterPro"/>
</dbReference>
<proteinExistence type="inferred from homology"/>
<accession>A0A1B6GTW9</accession>
<sequence length="386" mass="44240">MDTVNSLGENSCKIKKVVSASKLINPLLINVDNRTLTDEEINNCKCSWFEDEEDRSIRVVSLSNKKNTYEGTTEIKRNLCKTVLVLQNKKTKKVQLIEVGECRLGRVTKKRSLQTNYDNDDIEATYEENRSLLLKAFGSKRSKRISDMGSKMRINSEMMTSQIEHSAADVTVNLRELELADSTLDTCLPLCHRNVTSITDVYPLHDFLTQPQLDSLEDEAFTVATLMPFTAEESGYSQFFIDAIERLQNKVNTERIKILLFVEALLRFINLPLKKLRKSDLGWRISPFSTEIAKKILEEFMIDSAGGRTRNVVMDDKIVIHLIILVTISCDFVCNLDELSKYLPKFSVVKMGQMARALCLSSRDKITWFLKLPLPPARSFYMRKRK</sequence>
<evidence type="ECO:0008006" key="7">
    <source>
        <dbReference type="Google" id="ProtNLM"/>
    </source>
</evidence>
<gene>
    <name evidence="6" type="ORF">g.10769</name>
</gene>
<evidence type="ECO:0000256" key="5">
    <source>
        <dbReference type="ARBA" id="ARBA00023242"/>
    </source>
</evidence>
<name>A0A1B6GTW9_9HEMI</name>
<evidence type="ECO:0000256" key="1">
    <source>
        <dbReference type="ARBA" id="ARBA00004604"/>
    </source>
</evidence>
<dbReference type="InterPro" id="IPR009668">
    <property type="entry name" value="RNA_pol-assoc_fac_A49-like"/>
</dbReference>
<keyword evidence="3" id="KW-0240">DNA-directed RNA polymerase</keyword>
<evidence type="ECO:0000256" key="2">
    <source>
        <dbReference type="ARBA" id="ARBA00009430"/>
    </source>
</evidence>
<reference evidence="6" key="1">
    <citation type="submission" date="2015-11" db="EMBL/GenBank/DDBJ databases">
        <title>De novo transcriptome assembly of four potential Pierce s Disease insect vectors from Arizona vineyards.</title>
        <authorList>
            <person name="Tassone E.E."/>
        </authorList>
    </citation>
    <scope>NUCLEOTIDE SEQUENCE</scope>
</reference>
<comment type="similarity">
    <text evidence="2">Belongs to the eukaryotic RPA49/POLR1E RNA polymerase subunit family.</text>
</comment>
<dbReference type="Pfam" id="PF06870">
    <property type="entry name" value="RNA_pol_I_A49"/>
    <property type="match status" value="1"/>
</dbReference>
<dbReference type="GO" id="GO:0006351">
    <property type="term" value="P:DNA-templated transcription"/>
    <property type="evidence" value="ECO:0007669"/>
    <property type="project" value="InterPro"/>
</dbReference>
<evidence type="ECO:0000256" key="3">
    <source>
        <dbReference type="ARBA" id="ARBA00022478"/>
    </source>
</evidence>
<comment type="subcellular location">
    <subcellularLocation>
        <location evidence="1">Nucleus</location>
        <location evidence="1">Nucleolus</location>
    </subcellularLocation>
</comment>
<keyword evidence="5" id="KW-0539">Nucleus</keyword>
<evidence type="ECO:0000256" key="4">
    <source>
        <dbReference type="ARBA" id="ARBA00023163"/>
    </source>
</evidence>
<dbReference type="GO" id="GO:0005730">
    <property type="term" value="C:nucleolus"/>
    <property type="evidence" value="ECO:0007669"/>
    <property type="project" value="UniProtKB-SubCell"/>
</dbReference>
<organism evidence="6">
    <name type="scientific">Cuerna arida</name>
    <dbReference type="NCBI Taxonomy" id="1464854"/>
    <lineage>
        <taxon>Eukaryota</taxon>
        <taxon>Metazoa</taxon>
        <taxon>Ecdysozoa</taxon>
        <taxon>Arthropoda</taxon>
        <taxon>Hexapoda</taxon>
        <taxon>Insecta</taxon>
        <taxon>Pterygota</taxon>
        <taxon>Neoptera</taxon>
        <taxon>Paraneoptera</taxon>
        <taxon>Hemiptera</taxon>
        <taxon>Auchenorrhyncha</taxon>
        <taxon>Membracoidea</taxon>
        <taxon>Cicadellidae</taxon>
        <taxon>Cicadellinae</taxon>
        <taxon>Proconiini</taxon>
        <taxon>Cuerna</taxon>
    </lineage>
</organism>
<keyword evidence="4" id="KW-0804">Transcription</keyword>
<evidence type="ECO:0000313" key="6">
    <source>
        <dbReference type="EMBL" id="JAS65793.1"/>
    </source>
</evidence>
<dbReference type="AlphaFoldDB" id="A0A1B6GTW9"/>
<dbReference type="GO" id="GO:0000428">
    <property type="term" value="C:DNA-directed RNA polymerase complex"/>
    <property type="evidence" value="ECO:0007669"/>
    <property type="project" value="UniProtKB-KW"/>
</dbReference>
<dbReference type="EMBL" id="GECZ01003976">
    <property type="protein sequence ID" value="JAS65793.1"/>
    <property type="molecule type" value="Transcribed_RNA"/>
</dbReference>
<dbReference type="PANTHER" id="PTHR14440">
    <property type="entry name" value="DNA-DIRECTED RNA POLYMERASE I SUBUNIT RPA49"/>
    <property type="match status" value="1"/>
</dbReference>
<protein>
    <recommendedName>
        <fullName evidence="7">DNA-directed RNA polymerase I subunit RPA49</fullName>
    </recommendedName>
</protein>